<feature type="region of interest" description="Disordered" evidence="2">
    <location>
        <begin position="1"/>
        <end position="35"/>
    </location>
</feature>
<gene>
    <name evidence="4" type="ORF">SAMN06265374_2662</name>
</gene>
<reference evidence="4 5" key="1">
    <citation type="submission" date="2017-05" db="EMBL/GenBank/DDBJ databases">
        <authorList>
            <person name="Varghese N."/>
            <person name="Submissions S."/>
        </authorList>
    </citation>
    <scope>NUCLEOTIDE SEQUENCE [LARGE SCALE GENOMIC DNA]</scope>
    <source>
        <strain evidence="4 5">DSM 15949</strain>
    </source>
</reference>
<dbReference type="RefSeq" id="WP_208997205.1">
    <property type="nucleotide sequence ID" value="NZ_BAAAEA010000002.1"/>
</dbReference>
<evidence type="ECO:0000256" key="2">
    <source>
        <dbReference type="SAM" id="MobiDB-lite"/>
    </source>
</evidence>
<evidence type="ECO:0000313" key="4">
    <source>
        <dbReference type="EMBL" id="SMP26103.1"/>
    </source>
</evidence>
<evidence type="ECO:0000256" key="1">
    <source>
        <dbReference type="ARBA" id="ARBA00006817"/>
    </source>
</evidence>
<dbReference type="InterPro" id="IPR013538">
    <property type="entry name" value="ASHA1/2-like_C"/>
</dbReference>
<name>A0ABY1P6F9_9HYPH</name>
<comment type="caution">
    <text evidence="4">The sequence shown here is derived from an EMBL/GenBank/DDBJ whole genome shotgun (WGS) entry which is preliminary data.</text>
</comment>
<dbReference type="InterPro" id="IPR023393">
    <property type="entry name" value="START-like_dom_sf"/>
</dbReference>
<sequence>MRARSEGPQGIANGRWSNTGAIRRGGKRAAHMGQEQEIRTEDLLNLPRDEAFELVVDNLETWWTSPFEEAGPMDAGIEPFAGGVCYEIGSSGRRRIWGTVLSMQKPLYIRLAWQVSAGKEQIPDPATASRVMISFRAVGQATRIEIIHSEFLRHGQDGADYLSEMRGRNGWPRMIANLKQAANSSRR</sequence>
<protein>
    <submittedName>
        <fullName evidence="4">Activator of Hsp90 ATPase homolog 1-like protein</fullName>
    </submittedName>
</protein>
<evidence type="ECO:0000259" key="3">
    <source>
        <dbReference type="Pfam" id="PF08327"/>
    </source>
</evidence>
<dbReference type="EMBL" id="FXTT01000003">
    <property type="protein sequence ID" value="SMP26103.1"/>
    <property type="molecule type" value="Genomic_DNA"/>
</dbReference>
<dbReference type="Proteomes" id="UP001157914">
    <property type="component" value="Unassembled WGS sequence"/>
</dbReference>
<comment type="similarity">
    <text evidence="1">Belongs to the AHA1 family.</text>
</comment>
<dbReference type="SUPFAM" id="SSF55961">
    <property type="entry name" value="Bet v1-like"/>
    <property type="match status" value="1"/>
</dbReference>
<evidence type="ECO:0000313" key="5">
    <source>
        <dbReference type="Proteomes" id="UP001157914"/>
    </source>
</evidence>
<organism evidence="4 5">
    <name type="scientific">Roseibium denhamense</name>
    <dbReference type="NCBI Taxonomy" id="76305"/>
    <lineage>
        <taxon>Bacteria</taxon>
        <taxon>Pseudomonadati</taxon>
        <taxon>Pseudomonadota</taxon>
        <taxon>Alphaproteobacteria</taxon>
        <taxon>Hyphomicrobiales</taxon>
        <taxon>Stappiaceae</taxon>
        <taxon>Roseibium</taxon>
    </lineage>
</organism>
<feature type="domain" description="Activator of Hsp90 ATPase homologue 1/2-like C-terminal" evidence="3">
    <location>
        <begin position="46"/>
        <end position="181"/>
    </location>
</feature>
<accession>A0ABY1P6F9</accession>
<keyword evidence="5" id="KW-1185">Reference proteome</keyword>
<proteinExistence type="inferred from homology"/>
<dbReference type="Pfam" id="PF08327">
    <property type="entry name" value="AHSA1"/>
    <property type="match status" value="1"/>
</dbReference>
<dbReference type="Gene3D" id="3.30.530.20">
    <property type="match status" value="1"/>
</dbReference>